<dbReference type="Proteomes" id="UP000789396">
    <property type="component" value="Unassembled WGS sequence"/>
</dbReference>
<accession>A0A9N9EF43</accession>
<evidence type="ECO:0000313" key="3">
    <source>
        <dbReference type="Proteomes" id="UP000789396"/>
    </source>
</evidence>
<reference evidence="2" key="1">
    <citation type="submission" date="2021-06" db="EMBL/GenBank/DDBJ databases">
        <authorList>
            <person name="Kallberg Y."/>
            <person name="Tangrot J."/>
            <person name="Rosling A."/>
        </authorList>
    </citation>
    <scope>NUCLEOTIDE SEQUENCE</scope>
    <source>
        <strain evidence="2">IN212</strain>
    </source>
</reference>
<feature type="compositionally biased region" description="Basic residues" evidence="1">
    <location>
        <begin position="206"/>
        <end position="222"/>
    </location>
</feature>
<keyword evidence="3" id="KW-1185">Reference proteome</keyword>
<sequence length="339" mass="39558">TKLIEIIPFAGGNQDPVTWIEEFERMAVTNNFTDARRLQIISAYLKNEAAIWYTNAHQQQAFGYWDTQNQVDNQYAMRLYELYHRLETNANVYPEIEKVRKFTTDLRTELQIAVRPFGKNTWDGVVNRAKTCELTRYGAAMYITPNLNNNIVTPTLTSTNSVEIIMEALNKCMENLEKKIEKKLENNNQIQNIVVNDPQAENSKTPKAKKKRNPLQGPRFHKPMIGKDISKYSIVEDLQQIKANISIAQLATENPKYLRELRKTKEESSDESESEYESLSKSDESTEYESEQLEERIYTLNLWQEMEKENLKQIYSFDSPPKLNVGVLDEKQQEEFYDL</sequence>
<organism evidence="2 3">
    <name type="scientific">Racocetra fulgida</name>
    <dbReference type="NCBI Taxonomy" id="60492"/>
    <lineage>
        <taxon>Eukaryota</taxon>
        <taxon>Fungi</taxon>
        <taxon>Fungi incertae sedis</taxon>
        <taxon>Mucoromycota</taxon>
        <taxon>Glomeromycotina</taxon>
        <taxon>Glomeromycetes</taxon>
        <taxon>Diversisporales</taxon>
        <taxon>Gigasporaceae</taxon>
        <taxon>Racocetra</taxon>
    </lineage>
</organism>
<protein>
    <submittedName>
        <fullName evidence="2">19960_t:CDS:1</fullName>
    </submittedName>
</protein>
<feature type="non-terminal residue" evidence="2">
    <location>
        <position position="1"/>
    </location>
</feature>
<dbReference type="EMBL" id="CAJVPZ010016946">
    <property type="protein sequence ID" value="CAG8677229.1"/>
    <property type="molecule type" value="Genomic_DNA"/>
</dbReference>
<gene>
    <name evidence="2" type="ORF">RFULGI_LOCUS9465</name>
</gene>
<comment type="caution">
    <text evidence="2">The sequence shown here is derived from an EMBL/GenBank/DDBJ whole genome shotgun (WGS) entry which is preliminary data.</text>
</comment>
<dbReference type="AlphaFoldDB" id="A0A9N9EF43"/>
<evidence type="ECO:0000313" key="2">
    <source>
        <dbReference type="EMBL" id="CAG8677229.1"/>
    </source>
</evidence>
<feature type="region of interest" description="Disordered" evidence="1">
    <location>
        <begin position="262"/>
        <end position="292"/>
    </location>
</feature>
<feature type="region of interest" description="Disordered" evidence="1">
    <location>
        <begin position="191"/>
        <end position="222"/>
    </location>
</feature>
<proteinExistence type="predicted"/>
<dbReference type="OrthoDB" id="2444994at2759"/>
<evidence type="ECO:0000256" key="1">
    <source>
        <dbReference type="SAM" id="MobiDB-lite"/>
    </source>
</evidence>
<name>A0A9N9EF43_9GLOM</name>
<feature type="non-terminal residue" evidence="2">
    <location>
        <position position="339"/>
    </location>
</feature>